<evidence type="ECO:0000256" key="7">
    <source>
        <dbReference type="ARBA" id="ARBA00022490"/>
    </source>
</evidence>
<keyword evidence="7 14" id="KW-0963">Cytoplasm</keyword>
<organism evidence="15 16">
    <name type="scientific">Methanofollis aquaemaris</name>
    <dbReference type="NCBI Taxonomy" id="126734"/>
    <lineage>
        <taxon>Archaea</taxon>
        <taxon>Methanobacteriati</taxon>
        <taxon>Methanobacteriota</taxon>
        <taxon>Stenosarchaea group</taxon>
        <taxon>Methanomicrobia</taxon>
        <taxon>Methanomicrobiales</taxon>
        <taxon>Methanomicrobiaceae</taxon>
        <taxon>Methanofollis</taxon>
    </lineage>
</organism>
<keyword evidence="8 14" id="KW-0489">Methyltransferase</keyword>
<evidence type="ECO:0000256" key="12">
    <source>
        <dbReference type="ARBA" id="ARBA00029826"/>
    </source>
</evidence>
<evidence type="ECO:0000256" key="5">
    <source>
        <dbReference type="ARBA" id="ARBA00012624"/>
    </source>
</evidence>
<sequence>MRKVCILRLGHRPERDHRVTTHVGLTARALGADGMYLVGEDPVIVGSVRDVVERWGGEFFIEDKVKWKHCIRQWKERGGIVAHLTMYGLELGEVVAEMRERTEDLLIIVGAEKVPGDVYGMVDYNVSVTNQPHSEISSLAILLDRLFMGQEMGKKFEGAKIRVEPCEVGKRVIEL</sequence>
<evidence type="ECO:0000256" key="9">
    <source>
        <dbReference type="ARBA" id="ARBA00022679"/>
    </source>
</evidence>
<dbReference type="PANTHER" id="PTHR42197">
    <property type="entry name" value="TRNA (CYTIDINE(56)-2'-O)-METHYLTRANSFERASE"/>
    <property type="match status" value="1"/>
</dbReference>
<evidence type="ECO:0000256" key="11">
    <source>
        <dbReference type="ARBA" id="ARBA00022694"/>
    </source>
</evidence>
<evidence type="ECO:0000256" key="3">
    <source>
        <dbReference type="ARBA" id="ARBA00010324"/>
    </source>
</evidence>
<evidence type="ECO:0000256" key="8">
    <source>
        <dbReference type="ARBA" id="ARBA00022603"/>
    </source>
</evidence>
<evidence type="ECO:0000256" key="1">
    <source>
        <dbReference type="ARBA" id="ARBA00003959"/>
    </source>
</evidence>
<keyword evidence="9 14" id="KW-0808">Transferase</keyword>
<comment type="subcellular location">
    <subcellularLocation>
        <location evidence="2 14">Cytoplasm</location>
    </subcellularLocation>
</comment>
<dbReference type="EC" id="2.1.1.206" evidence="5 14"/>
<dbReference type="InterPro" id="IPR029028">
    <property type="entry name" value="Alpha/beta_knot_MTases"/>
</dbReference>
<name>A0A8A3S273_9EURY</name>
<dbReference type="InterPro" id="IPR002845">
    <property type="entry name" value="tRNA_mtfrase_aTrm56"/>
</dbReference>
<evidence type="ECO:0000313" key="16">
    <source>
        <dbReference type="Proteomes" id="UP001042704"/>
    </source>
</evidence>
<comment type="function">
    <text evidence="1 14">Specifically catalyzes the AdoMet-dependent 2'-O-ribose methylation of cytidine at position 56 in tRNAs.</text>
</comment>
<keyword evidence="16" id="KW-1185">Reference proteome</keyword>
<dbReference type="HAMAP" id="MF_00077">
    <property type="entry name" value="tRNA_methyltr_aTrm56"/>
    <property type="match status" value="1"/>
</dbReference>
<dbReference type="KEGG" id="maqe:RJ40_00290"/>
<dbReference type="PANTHER" id="PTHR42197:SF1">
    <property type="entry name" value="TRNA (CYTIDINE(56)-2'-O)-METHYLTRANSFERASE"/>
    <property type="match status" value="1"/>
</dbReference>
<dbReference type="AlphaFoldDB" id="A0A8A3S273"/>
<comment type="catalytic activity">
    <reaction evidence="13 14">
        <text>cytidine(56) in tRNA + S-adenosyl-L-methionine = 2'-O-methylcytidine(56) in tRNA + S-adenosyl-L-homocysteine + H(+)</text>
        <dbReference type="Rhea" id="RHEA:42968"/>
        <dbReference type="Rhea" id="RHEA-COMP:10308"/>
        <dbReference type="Rhea" id="RHEA-COMP:10309"/>
        <dbReference type="ChEBI" id="CHEBI:15378"/>
        <dbReference type="ChEBI" id="CHEBI:57856"/>
        <dbReference type="ChEBI" id="CHEBI:59789"/>
        <dbReference type="ChEBI" id="CHEBI:74495"/>
        <dbReference type="ChEBI" id="CHEBI:82748"/>
        <dbReference type="EC" id="2.1.1.206"/>
    </reaction>
</comment>
<evidence type="ECO:0000256" key="4">
    <source>
        <dbReference type="ARBA" id="ARBA00011738"/>
    </source>
</evidence>
<dbReference type="EMBL" id="CP036172">
    <property type="protein sequence ID" value="QSZ66049.1"/>
    <property type="molecule type" value="Genomic_DNA"/>
</dbReference>
<comment type="subunit">
    <text evidence="4 14">Homodimer.</text>
</comment>
<evidence type="ECO:0000313" key="15">
    <source>
        <dbReference type="EMBL" id="QSZ66049.1"/>
    </source>
</evidence>
<dbReference type="GO" id="GO:0002128">
    <property type="term" value="P:tRNA nucleoside ribose methylation"/>
    <property type="evidence" value="ECO:0007669"/>
    <property type="project" value="UniProtKB-UniRule"/>
</dbReference>
<dbReference type="Proteomes" id="UP001042704">
    <property type="component" value="Chromosome"/>
</dbReference>
<comment type="similarity">
    <text evidence="3 14">Belongs to the aTrm56 family.</text>
</comment>
<dbReference type="CDD" id="cd18083">
    <property type="entry name" value="aTrm56-like"/>
    <property type="match status" value="1"/>
</dbReference>
<keyword evidence="10 14" id="KW-0949">S-adenosyl-L-methionine</keyword>
<dbReference type="RefSeq" id="WP_265581343.1">
    <property type="nucleotide sequence ID" value="NZ_CP036172.1"/>
</dbReference>
<comment type="caution">
    <text evidence="14">Lacks conserved residue(s) required for the propagation of feature annotation.</text>
</comment>
<evidence type="ECO:0000256" key="6">
    <source>
        <dbReference type="ARBA" id="ARBA00013709"/>
    </source>
</evidence>
<reference evidence="15" key="1">
    <citation type="journal article" date="2001" name="Int. J. Syst. Evol. Microbiol.">
        <title>Methanofollis aquaemaris sp. nov., a methanogen isolated from an aquaculture fish pond.</title>
        <authorList>
            <person name="Lai M.C."/>
            <person name="Chen S.C."/>
        </authorList>
    </citation>
    <scope>NUCLEOTIDE SEQUENCE</scope>
    <source>
        <strain evidence="15">N2F9704</strain>
    </source>
</reference>
<dbReference type="InterPro" id="IPR029026">
    <property type="entry name" value="tRNA_m1G_MTases_N"/>
</dbReference>
<dbReference type="GO" id="GO:0106059">
    <property type="term" value="F:tRNA (cytidine(56)-2'-O)-methyltransferase activity"/>
    <property type="evidence" value="ECO:0007669"/>
    <property type="project" value="UniProtKB-EC"/>
</dbReference>
<feature type="binding site" evidence="14">
    <location>
        <position position="84"/>
    </location>
    <ligand>
        <name>S-adenosyl-L-methionine</name>
        <dbReference type="ChEBI" id="CHEBI:59789"/>
    </ligand>
</feature>
<dbReference type="Gene3D" id="3.40.1280.10">
    <property type="match status" value="1"/>
</dbReference>
<evidence type="ECO:0000256" key="10">
    <source>
        <dbReference type="ARBA" id="ARBA00022691"/>
    </source>
</evidence>
<dbReference type="SUPFAM" id="SSF75217">
    <property type="entry name" value="alpha/beta knot"/>
    <property type="match status" value="1"/>
</dbReference>
<dbReference type="NCBIfam" id="NF003048">
    <property type="entry name" value="PRK03958.1"/>
    <property type="match status" value="1"/>
</dbReference>
<feature type="binding site" evidence="14">
    <location>
        <begin position="110"/>
        <end position="114"/>
    </location>
    <ligand>
        <name>S-adenosyl-L-methionine</name>
        <dbReference type="ChEBI" id="CHEBI:59789"/>
    </ligand>
</feature>
<reference evidence="15" key="2">
    <citation type="submission" date="2019-02" db="EMBL/GenBank/DDBJ databases">
        <authorList>
            <person name="Chen S.-C."/>
            <person name="Chien H.-H."/>
            <person name="Lai M.-C."/>
        </authorList>
    </citation>
    <scope>NUCLEOTIDE SEQUENCE</scope>
    <source>
        <strain evidence="15">N2F9704</strain>
    </source>
</reference>
<evidence type="ECO:0000256" key="13">
    <source>
        <dbReference type="ARBA" id="ARBA00047792"/>
    </source>
</evidence>
<keyword evidence="11 14" id="KW-0819">tRNA processing</keyword>
<dbReference type="Pfam" id="PF01994">
    <property type="entry name" value="Trm56"/>
    <property type="match status" value="1"/>
</dbReference>
<dbReference type="GO" id="GO:0005737">
    <property type="term" value="C:cytoplasm"/>
    <property type="evidence" value="ECO:0007669"/>
    <property type="project" value="UniProtKB-SubCell"/>
</dbReference>
<dbReference type="GeneID" id="76422745"/>
<gene>
    <name evidence="15" type="ORF">RJ40_00290</name>
</gene>
<dbReference type="PIRSF" id="PIRSF016123">
    <property type="entry name" value="UCP016123"/>
    <property type="match status" value="1"/>
</dbReference>
<evidence type="ECO:0000256" key="2">
    <source>
        <dbReference type="ARBA" id="ARBA00004496"/>
    </source>
</evidence>
<evidence type="ECO:0000256" key="14">
    <source>
        <dbReference type="HAMAP-Rule" id="MF_00077"/>
    </source>
</evidence>
<protein>
    <recommendedName>
        <fullName evidence="6 14">tRNA (cytidine(56)-2'-O)-methyltransferase</fullName>
        <ecNumber evidence="5 14">2.1.1.206</ecNumber>
    </recommendedName>
    <alternativeName>
        <fullName evidence="12 14">tRNA ribose 2'-O-methyltransferase aTrm56</fullName>
    </alternativeName>
</protein>
<proteinExistence type="inferred from homology"/>
<accession>A0A8A3S273</accession>